<evidence type="ECO:0000256" key="3">
    <source>
        <dbReference type="ARBA" id="ARBA00022833"/>
    </source>
</evidence>
<feature type="transmembrane region" description="Helical" evidence="7">
    <location>
        <begin position="2534"/>
        <end position="2553"/>
    </location>
</feature>
<dbReference type="InterPro" id="IPR005135">
    <property type="entry name" value="Endo/exonuclease/phosphatase"/>
</dbReference>
<evidence type="ECO:0000256" key="4">
    <source>
        <dbReference type="PROSITE-ProRule" id="PRU00042"/>
    </source>
</evidence>
<dbReference type="InterPro" id="IPR036691">
    <property type="entry name" value="Endo/exonu/phosph_ase_sf"/>
</dbReference>
<evidence type="ECO:0000313" key="11">
    <source>
        <dbReference type="EMBL" id="CAE7286632.1"/>
    </source>
</evidence>
<feature type="region of interest" description="Disordered" evidence="6">
    <location>
        <begin position="1662"/>
        <end position="1702"/>
    </location>
</feature>
<gene>
    <name evidence="11" type="primary">ZNF28</name>
    <name evidence="11" type="ORF">SNAT2548_LOCUS15155</name>
</gene>
<evidence type="ECO:0000256" key="7">
    <source>
        <dbReference type="SAM" id="Phobius"/>
    </source>
</evidence>
<evidence type="ECO:0000259" key="9">
    <source>
        <dbReference type="PROSITE" id="PS50157"/>
    </source>
</evidence>
<dbReference type="PROSITE" id="PS50878">
    <property type="entry name" value="RT_POL"/>
    <property type="match status" value="1"/>
</dbReference>
<keyword evidence="12" id="KW-1185">Reference proteome</keyword>
<reference evidence="11" key="1">
    <citation type="submission" date="2021-02" db="EMBL/GenBank/DDBJ databases">
        <authorList>
            <person name="Dougan E. K."/>
            <person name="Rhodes N."/>
            <person name="Thang M."/>
            <person name="Chan C."/>
        </authorList>
    </citation>
    <scope>NUCLEOTIDE SEQUENCE</scope>
</reference>
<evidence type="ECO:0000259" key="10">
    <source>
        <dbReference type="PROSITE" id="PS50878"/>
    </source>
</evidence>
<dbReference type="CDD" id="cd01650">
    <property type="entry name" value="RT_nLTR_like"/>
    <property type="match status" value="1"/>
</dbReference>
<dbReference type="SMART" id="SM00355">
    <property type="entry name" value="ZnF_C2H2"/>
    <property type="match status" value="5"/>
</dbReference>
<evidence type="ECO:0000256" key="1">
    <source>
        <dbReference type="ARBA" id="ARBA00022723"/>
    </source>
</evidence>
<dbReference type="PANTHER" id="PTHR19446">
    <property type="entry name" value="REVERSE TRANSCRIPTASES"/>
    <property type="match status" value="1"/>
</dbReference>
<comment type="caution">
    <text evidence="11">The sequence shown here is derived from an EMBL/GenBank/DDBJ whole genome shotgun (WGS) entry which is preliminary data.</text>
</comment>
<keyword evidence="2 4" id="KW-0863">Zinc-finger</keyword>
<proteinExistence type="predicted"/>
<feature type="domain" description="Reverse transcriptase" evidence="10">
    <location>
        <begin position="1106"/>
        <end position="1417"/>
    </location>
</feature>
<feature type="domain" description="C2H2-type" evidence="9">
    <location>
        <begin position="3200"/>
        <end position="3228"/>
    </location>
</feature>
<feature type="domain" description="C2H2-type" evidence="9">
    <location>
        <begin position="1486"/>
        <end position="1514"/>
    </location>
</feature>
<dbReference type="PROSITE" id="PS00028">
    <property type="entry name" value="ZINC_FINGER_C2H2_1"/>
    <property type="match status" value="3"/>
</dbReference>
<dbReference type="Gene3D" id="3.60.10.10">
    <property type="entry name" value="Endonuclease/exonuclease/phosphatase"/>
    <property type="match status" value="2"/>
</dbReference>
<keyword evidence="5" id="KW-0175">Coiled coil</keyword>
<evidence type="ECO:0000256" key="2">
    <source>
        <dbReference type="ARBA" id="ARBA00022771"/>
    </source>
</evidence>
<keyword evidence="7" id="KW-0472">Membrane</keyword>
<dbReference type="FunFam" id="3.30.160.60:FF:000446">
    <property type="entry name" value="Zinc finger protein"/>
    <property type="match status" value="1"/>
</dbReference>
<dbReference type="OrthoDB" id="9402531at2759"/>
<dbReference type="Pfam" id="PF03372">
    <property type="entry name" value="Exo_endo_phos"/>
    <property type="match status" value="2"/>
</dbReference>
<accession>A0A812ND90</accession>
<dbReference type="InterPro" id="IPR036236">
    <property type="entry name" value="Znf_C2H2_sf"/>
</dbReference>
<keyword evidence="7" id="KW-0812">Transmembrane</keyword>
<evidence type="ECO:0000313" key="12">
    <source>
        <dbReference type="Proteomes" id="UP000604046"/>
    </source>
</evidence>
<keyword evidence="8" id="KW-0732">Signal</keyword>
<dbReference type="PROSITE" id="PS50157">
    <property type="entry name" value="ZINC_FINGER_C2H2_2"/>
    <property type="match status" value="3"/>
</dbReference>
<dbReference type="InterPro" id="IPR013087">
    <property type="entry name" value="Znf_C2H2_type"/>
</dbReference>
<feature type="domain" description="C2H2-type" evidence="9">
    <location>
        <begin position="3229"/>
        <end position="3252"/>
    </location>
</feature>
<evidence type="ECO:0000256" key="5">
    <source>
        <dbReference type="SAM" id="Coils"/>
    </source>
</evidence>
<evidence type="ECO:0000256" key="6">
    <source>
        <dbReference type="SAM" id="MobiDB-lite"/>
    </source>
</evidence>
<feature type="coiled-coil region" evidence="5">
    <location>
        <begin position="957"/>
        <end position="989"/>
    </location>
</feature>
<dbReference type="Gene3D" id="3.30.160.60">
    <property type="entry name" value="Classic Zinc Finger"/>
    <property type="match status" value="1"/>
</dbReference>
<dbReference type="InterPro" id="IPR000477">
    <property type="entry name" value="RT_dom"/>
</dbReference>
<protein>
    <submittedName>
        <fullName evidence="11">ZNF28 protein</fullName>
    </submittedName>
</protein>
<dbReference type="EMBL" id="CAJNDS010001879">
    <property type="protein sequence ID" value="CAE7286632.1"/>
    <property type="molecule type" value="Genomic_DNA"/>
</dbReference>
<feature type="chain" id="PRO_5032668720" evidence="8">
    <location>
        <begin position="19"/>
        <end position="3364"/>
    </location>
</feature>
<evidence type="ECO:0000256" key="8">
    <source>
        <dbReference type="SAM" id="SignalP"/>
    </source>
</evidence>
<dbReference type="GO" id="GO:0003824">
    <property type="term" value="F:catalytic activity"/>
    <property type="evidence" value="ECO:0007669"/>
    <property type="project" value="InterPro"/>
</dbReference>
<feature type="transmembrane region" description="Helical" evidence="7">
    <location>
        <begin position="2463"/>
        <end position="2488"/>
    </location>
</feature>
<dbReference type="SUPFAM" id="SSF56219">
    <property type="entry name" value="DNase I-like"/>
    <property type="match status" value="2"/>
</dbReference>
<keyword evidence="3" id="KW-0862">Zinc</keyword>
<feature type="signal peptide" evidence="8">
    <location>
        <begin position="1"/>
        <end position="18"/>
    </location>
</feature>
<name>A0A812ND90_9DINO</name>
<keyword evidence="7" id="KW-1133">Transmembrane helix</keyword>
<dbReference type="Pfam" id="PF00078">
    <property type="entry name" value="RVT_1"/>
    <property type="match status" value="1"/>
</dbReference>
<dbReference type="SUPFAM" id="SSF57667">
    <property type="entry name" value="beta-beta-alpha zinc fingers"/>
    <property type="match status" value="1"/>
</dbReference>
<organism evidence="11 12">
    <name type="scientific">Symbiodinium natans</name>
    <dbReference type="NCBI Taxonomy" id="878477"/>
    <lineage>
        <taxon>Eukaryota</taxon>
        <taxon>Sar</taxon>
        <taxon>Alveolata</taxon>
        <taxon>Dinophyceae</taxon>
        <taxon>Suessiales</taxon>
        <taxon>Symbiodiniaceae</taxon>
        <taxon>Symbiodinium</taxon>
    </lineage>
</organism>
<dbReference type="GO" id="GO:0008270">
    <property type="term" value="F:zinc ion binding"/>
    <property type="evidence" value="ECO:0007669"/>
    <property type="project" value="UniProtKB-KW"/>
</dbReference>
<dbReference type="Proteomes" id="UP000604046">
    <property type="component" value="Unassembled WGS sequence"/>
</dbReference>
<sequence length="3364" mass="374120">MVSFRMAFLMMVFMVAVGAPSAEPANGTGAADAMADDRPVVSKVIAVGLSSMLDGLGDSLPDAQALDEAADLLESESIAENVAFPSLMEEVLLVLGHHAYPLPVLQELQRHWTQIAQMIAAKAAGRLYVRGSLVKRSHGDDTGQGCCACFASAKYLGSVTIASRFLSTSSSQRTAATETDGHWVAWWTAPADAGGARNSGPGAWYSAEALPRCGGQFAVSGSSTCPAGSNPGGCRCTDGSAGLAASCCCGRPVPDIGGIHPADVARRVVGMLRGRDAVPQQLPFAAEVWLKIPTASDPGAAHEGEGWLRCRWCFLLSATSSGQVPICTWNLDYDLRLLGRSPGWFFLWRRSHVKWGTVRMWVGCYRRRRLRHMTRVRLVSPERRETQTPSKYPFVWSCQLLVMLMWHFSTWWIDCWRSLFLIVSFYSETVLHMPTSSRHEQQSLSLFDLHSHCAVLPPGRIQSSSHVGPKSDMGPCPAMGRGPLRWFLWLFLWWWIVVGAQGARVVGSSVDPAGASSLAVTGSEMVAKPDGKHVTKSVAQKRAYRRACLRATRAGPNGATWYRGKWMTARALQAQKISSAGVSLSCQMSRKPSKVPQLQLPRWPPQQGDECLHEAIPPRRAGSVNILSVNLGGITLELYDEFCRWLETETTIANIDIICVQETWRLTSDYVLPHWSWLSSGAEPVSGQGVAVLVNTAYADTAVLRTREIRVGRILQVQMPVKDDKQGRLLNVVCVYVPSKVSESQYVYEKRAAVWTALDKFLTSVPARHFLCVAGDFNTDLQQDAPFVGCTFQWKGHSRAPARDQSTFQNLLRAHSLHAMNTWKHEATYLDHQGSRSRVDYILTRSNTAKGSNFQYDKFALVRACQPGPEQDRLKQALVPHLPLLYSGPPPSRVEALLRQLCAETFPAKQATSSLQWQNPEVQQDLERTWTIRRAIDATRIAPLPLLRKAFQIWRLKKQLRLQVKELKKASRQRRRKHWTQQLEEAEKARDAKDAYRFFRVVTTLAPRRPMERVQLRDEQGCIMTPEQEDKALAAYWNTIYGRPTVKQQAWTPQEGIAIRQEELYQALRQLKARKAVSPGLAPAAAWKALAAEMSEYLTGFVLQRWQQGPLLLPTSWTTTSLIFLPKAGKTIKQPKDLRPIALQSAASKPITTVMKWRITPSFLEAMRALPQYAYVRGRSTVEAIARVAAHCSSVRRLVRQQSMTIHDKFAGAVSQDCVGGAQLSIDLSKAFDLLPRSVLQEILSTTDLTADEQALIMQWHQQGRYRIRSRGSPEAQHIDLQCGVRQGDVLSPYLWGLFTAYLAKALDAENGSGWTASNGTLYADDMHYKWEFSKVEHMQKMRQDVQNIFAVLRRLGMQANPEKSAFLITVRGTQAKKWVRRFVRKDKHQVRHFHFGGGTDDRVPVAESFAYLGAVLSYNNFELETLKHRLGVVMVQTAQLYALEAVGAKWHSSILAFATAIETALPEAYVAKSRAEPSKDVAMAFACSQCDLRFGTLHDLKTHEGKAHGIIKARVDVTKNEHGINGMPICRHCGEKFSKWNILSRHVARQGCPALQQGQVDAAVKAMLITEQRPALERPEVVSCIQQKGWAGLLQDKALCAELKQRCAVCYQWIVATNGIRSHIRKEHGTSFLQHEDPVKQEMELFGSLLPAFGGKPAEVVEGQSSAAARPKRRRTQDESSNSSKGKGGGKGGGKGKKKDGKDLQLKEVVAILSSLTLQHVDQVSRIQLDTGFLMTMKNTDQPECMLPVMFKISAEWKRIKAEEPQKLDKPLRVTMMVCLLNELKARALKAKDSAEAQSKLRELKWLNDRGEWVYMVWNPQTESLELDETRPAVPQEVFINQVTETISMIAHPGALTRFQNVRPLTEDMSGHSVAFLIDVSLREEGTPLHRMLTSWVDLQAWGLAATRLRQQRLRRPPAAEKLSVGTNKLLQGLKKLQGLDFMVAVGAPGAEPANGTGAADAMADDRPVVSDLAEAIAVGLSSMLDGLGDSLPDAQALDEAADLLESASIAENVAFPSLMEEVLLVLGHHAYPLPVLQELQRHWTQIAQMIAAKAAGLGTNVECHPVRKALRPGQGCCAWFVSAKYLGSVTIGSQRPFRAAEANSPCPARVHVPLVQIPGYAGALMAPLVWPQAAATDVRCLTSEELIWELASRIGVCGLTPMWAQSGALQDRLRALMDQAESRGIHPADVARRVVGMLRGRDAVPQQLPFAAEVAREMLRPFHLQLCVLGEMVGRLSPGQVWLKIPTASDPGAAHEGEGPQIWHFFSWTNAFAVPTWTVYTTCGCSWSHDESWPFSFVGLSLLGDSATTGARFIRLASLQMVLLTQWNQFWTGTNMHMELGLRPPTIRRLRFPTGILGNVMSGDTRGLCTVLGCEGASHGMPTSWDQDWLANMPADLLRPWGPALQWWPHGVPNQVDAASSNYCWNQVPPFLSGYGFVSWECCRLQGPQQDTPLQGRLACLGLGLVGCGLCLNFLTYVWGLLFALWRRSHVKWGTVRMWVGCYRRRRLRHMTRVRLVSPESRETQTPSKYPFVWSCQLLVMLMWHFSTWWIDCWRSLFLIVSFYSETVLHMPTSSRHEQQSLSLFDLHSPCAVLPPGRIQSSSHVGPKSDMGPCPAMGRGPLRWFLWLFLWWWIVVGAQGARVVGSSVDPAGASSLAVTGSEMVAKPDGKHVTKSVAQKRAYRRACLRATRAGPNGATWYRGKWMTARALQAQKIPSAGVSLSCQMSRRPSKVPQLQLPRWPPQKGDECLHEAIPPRRAGSVNILSVNLGGITLELYDEFCRWLETETTIANIDIICVQETWRLTSDYVLPHWSWLSSGAEPVSGQGVAVLVNTAYADTAVLRTREIRVGRILQVQMPVKDDKQGRLLNVVCVYVPSKVSESQYVYEKRAAVWTALDKFLTSVLARHFLCVAGDFNTDLQQDAPFVGCTFQWKGHSRAPARDQSTFQNLLRAHSLHAMNTWKHEATYLDHQGSRSRVDYILTRSNTAKGHKSETMPQLHFASWREGSRHLALIGRIDLTSWRNLRSREVSNFQYDKFALVRLVVPLQDVGADGWIGFWVAVKTRCLPATGLEGTADRPRAAEQLQASRARLTPTHSAVDAARLAGGIVFVWGKKTMSSAQQAAPTMAIQLGELLTNTKGGKSVPLRGEGSGPPVWQSAEVQKIGGPWEGPEAPGESVFSRPGVMRAHLKAVHLGEKPFQCPLCPKAFGYKQALDEHARIAHQDVRPHACTDCDARFHKAADLKKHLAIHARNGFVHRCREDRVARLLEEEGLRFERQVRVDFEGGGLARLDFLLRMDWGLCVVEVDEGAHCVREQADEAARMLKVRARHAKEPLRFVRYNPDCFGVSGQLAEVPQSRRPGLS</sequence>
<keyword evidence="1" id="KW-0479">Metal-binding</keyword>